<dbReference type="Pfam" id="PF00270">
    <property type="entry name" value="DEAD"/>
    <property type="match status" value="1"/>
</dbReference>
<comment type="domain">
    <text evidence="7">The Q motif is unique to and characteristic of the DEAD box family of RNA helicases and controls ATP binding and hydrolysis.</text>
</comment>
<evidence type="ECO:0000259" key="10">
    <source>
        <dbReference type="PROSITE" id="PS51194"/>
    </source>
</evidence>
<keyword evidence="2 6" id="KW-0378">Hydrolase</keyword>
<comment type="catalytic activity">
    <reaction evidence="7">
        <text>ATP + H2O = ADP + phosphate + H(+)</text>
        <dbReference type="Rhea" id="RHEA:13065"/>
        <dbReference type="ChEBI" id="CHEBI:15377"/>
        <dbReference type="ChEBI" id="CHEBI:15378"/>
        <dbReference type="ChEBI" id="CHEBI:30616"/>
        <dbReference type="ChEBI" id="CHEBI:43474"/>
        <dbReference type="ChEBI" id="CHEBI:456216"/>
        <dbReference type="EC" id="3.6.4.13"/>
    </reaction>
</comment>
<dbReference type="Pfam" id="PF00271">
    <property type="entry name" value="Helicase_C"/>
    <property type="match status" value="1"/>
</dbReference>
<evidence type="ECO:0000313" key="12">
    <source>
        <dbReference type="Proteomes" id="UP000269721"/>
    </source>
</evidence>
<evidence type="ECO:0000313" key="11">
    <source>
        <dbReference type="EMBL" id="RKO88646.1"/>
    </source>
</evidence>
<dbReference type="EC" id="3.6.4.13" evidence="7"/>
<keyword evidence="5 7" id="KW-0694">RNA-binding</keyword>
<evidence type="ECO:0000256" key="6">
    <source>
        <dbReference type="RuleBase" id="RU000492"/>
    </source>
</evidence>
<keyword evidence="12" id="KW-1185">Reference proteome</keyword>
<evidence type="ECO:0000259" key="9">
    <source>
        <dbReference type="PROSITE" id="PS51192"/>
    </source>
</evidence>
<evidence type="ECO:0000256" key="1">
    <source>
        <dbReference type="ARBA" id="ARBA00022741"/>
    </source>
</evidence>
<feature type="non-terminal residue" evidence="11">
    <location>
        <position position="1"/>
    </location>
</feature>
<name>A0A4P9WE43_9FUNG</name>
<dbReference type="InterPro" id="IPR011545">
    <property type="entry name" value="DEAD/DEAH_box_helicase_dom"/>
</dbReference>
<keyword evidence="3 6" id="KW-0347">Helicase</keyword>
<comment type="similarity">
    <text evidence="6">Belongs to the DEAD box helicase family.</text>
</comment>
<evidence type="ECO:0000256" key="3">
    <source>
        <dbReference type="ARBA" id="ARBA00022806"/>
    </source>
</evidence>
<dbReference type="GO" id="GO:0005524">
    <property type="term" value="F:ATP binding"/>
    <property type="evidence" value="ECO:0007669"/>
    <property type="project" value="UniProtKB-UniRule"/>
</dbReference>
<dbReference type="PROSITE" id="PS00039">
    <property type="entry name" value="DEAD_ATP_HELICASE"/>
    <property type="match status" value="1"/>
</dbReference>
<organism evidence="11 12">
    <name type="scientific">Blyttiomyces helicus</name>
    <dbReference type="NCBI Taxonomy" id="388810"/>
    <lineage>
        <taxon>Eukaryota</taxon>
        <taxon>Fungi</taxon>
        <taxon>Fungi incertae sedis</taxon>
        <taxon>Chytridiomycota</taxon>
        <taxon>Chytridiomycota incertae sedis</taxon>
        <taxon>Chytridiomycetes</taxon>
        <taxon>Chytridiomycetes incertae sedis</taxon>
        <taxon>Blyttiomyces</taxon>
    </lineage>
</organism>
<dbReference type="PANTHER" id="PTHR24031">
    <property type="entry name" value="RNA HELICASE"/>
    <property type="match status" value="1"/>
</dbReference>
<evidence type="ECO:0000256" key="8">
    <source>
        <dbReference type="SAM" id="MobiDB-lite"/>
    </source>
</evidence>
<feature type="non-terminal residue" evidence="11">
    <location>
        <position position="509"/>
    </location>
</feature>
<accession>A0A4P9WE43</accession>
<dbReference type="Proteomes" id="UP000269721">
    <property type="component" value="Unassembled WGS sequence"/>
</dbReference>
<comment type="function">
    <text evidence="7">RNA helicase.</text>
</comment>
<dbReference type="SMART" id="SM00490">
    <property type="entry name" value="HELICc"/>
    <property type="match status" value="1"/>
</dbReference>
<feature type="domain" description="Helicase ATP-binding" evidence="9">
    <location>
        <begin position="35"/>
        <end position="268"/>
    </location>
</feature>
<dbReference type="CDD" id="cd17956">
    <property type="entry name" value="DEADc_DDX51"/>
    <property type="match status" value="1"/>
</dbReference>
<dbReference type="GO" id="GO:0016787">
    <property type="term" value="F:hydrolase activity"/>
    <property type="evidence" value="ECO:0007669"/>
    <property type="project" value="UniProtKB-KW"/>
</dbReference>
<evidence type="ECO:0000256" key="7">
    <source>
        <dbReference type="RuleBase" id="RU365068"/>
    </source>
</evidence>
<dbReference type="Gene3D" id="3.40.50.300">
    <property type="entry name" value="P-loop containing nucleotide triphosphate hydrolases"/>
    <property type="match status" value="2"/>
</dbReference>
<dbReference type="AlphaFoldDB" id="A0A4P9WE43"/>
<dbReference type="PROSITE" id="PS51194">
    <property type="entry name" value="HELICASE_CTER"/>
    <property type="match status" value="1"/>
</dbReference>
<dbReference type="GO" id="GO:0003723">
    <property type="term" value="F:RNA binding"/>
    <property type="evidence" value="ECO:0007669"/>
    <property type="project" value="UniProtKB-UniRule"/>
</dbReference>
<evidence type="ECO:0000256" key="4">
    <source>
        <dbReference type="ARBA" id="ARBA00022840"/>
    </source>
</evidence>
<dbReference type="GO" id="GO:0003724">
    <property type="term" value="F:RNA helicase activity"/>
    <property type="evidence" value="ECO:0007669"/>
    <property type="project" value="UniProtKB-EC"/>
</dbReference>
<dbReference type="InterPro" id="IPR027417">
    <property type="entry name" value="P-loop_NTPase"/>
</dbReference>
<dbReference type="SUPFAM" id="SSF52540">
    <property type="entry name" value="P-loop containing nucleoside triphosphate hydrolases"/>
    <property type="match status" value="1"/>
</dbReference>
<keyword evidence="4 6" id="KW-0067">ATP-binding</keyword>
<dbReference type="InterPro" id="IPR000629">
    <property type="entry name" value="RNA-helicase_DEAD-box_CS"/>
</dbReference>
<dbReference type="PROSITE" id="PS51192">
    <property type="entry name" value="HELICASE_ATP_BIND_1"/>
    <property type="match status" value="1"/>
</dbReference>
<protein>
    <recommendedName>
        <fullName evidence="7">ATP-dependent RNA helicase</fullName>
        <ecNumber evidence="7">3.6.4.13</ecNumber>
    </recommendedName>
</protein>
<evidence type="ECO:0000256" key="2">
    <source>
        <dbReference type="ARBA" id="ARBA00022801"/>
    </source>
</evidence>
<feature type="region of interest" description="Disordered" evidence="8">
    <location>
        <begin position="349"/>
        <end position="387"/>
    </location>
</feature>
<proteinExistence type="inferred from homology"/>
<sequence length="509" mass="54718">GLSPHTVSRLSASEITHLFPVQSAVLPRLLRTRFSSAPVAPGDLCVSAPTGSGKTLAYALPIVETLAPRVIPRVRALVILPTRDLAAQVANSFRDLCKGSDLRVALVTGQTRFAREQAALVGRDAGEVLTEGYDSGSSRVDIVVATPGRLIDHVRGTRGFTLRHLRFLVIDEADRLLNQSFQDWLGQVLAAAAGEGPQDVKVADASLRRKDAPVEAADEGAVTTSAPTDSEPAILRHYVPLQKLLFSATLTRNPAKIASLHLHSPTYIAVASTECGDPDADPDADARYVAPATLSEFMIVVPSTGAKPLTLLHLLFTLRLKGVLIFCKSVESAHRLATLLQIFASLPAPPGDSSDSSTDSSDDDATRAKRALRRSSRTPPTVAAFSSDLPASDRTRLLASLRNGTLTALVCSDLVARGMDLGSGISAVINYDAPTRAKTYVHRIGRTARAGREGVAYSLLEDREVRWFKKEVRKIERVDGARVRNMKVAETEVEGFVGRYRAALEKLGE</sequence>
<keyword evidence="1 6" id="KW-0547">Nucleotide-binding</keyword>
<evidence type="ECO:0000256" key="5">
    <source>
        <dbReference type="ARBA" id="ARBA00022884"/>
    </source>
</evidence>
<gene>
    <name evidence="11" type="ORF">BDK51DRAFT_2580</name>
</gene>
<feature type="domain" description="Helicase C-terminal" evidence="10">
    <location>
        <begin position="310"/>
        <end position="494"/>
    </location>
</feature>
<reference evidence="12" key="1">
    <citation type="journal article" date="2018" name="Nat. Microbiol.">
        <title>Leveraging single-cell genomics to expand the fungal tree of life.</title>
        <authorList>
            <person name="Ahrendt S.R."/>
            <person name="Quandt C.A."/>
            <person name="Ciobanu D."/>
            <person name="Clum A."/>
            <person name="Salamov A."/>
            <person name="Andreopoulos B."/>
            <person name="Cheng J.F."/>
            <person name="Woyke T."/>
            <person name="Pelin A."/>
            <person name="Henrissat B."/>
            <person name="Reynolds N.K."/>
            <person name="Benny G.L."/>
            <person name="Smith M.E."/>
            <person name="James T.Y."/>
            <person name="Grigoriev I.V."/>
        </authorList>
    </citation>
    <scope>NUCLEOTIDE SEQUENCE [LARGE SCALE GENOMIC DNA]</scope>
</reference>
<dbReference type="SMART" id="SM00487">
    <property type="entry name" value="DEXDc"/>
    <property type="match status" value="1"/>
</dbReference>
<dbReference type="OrthoDB" id="3370at2759"/>
<dbReference type="EMBL" id="KZ996580">
    <property type="protein sequence ID" value="RKO88646.1"/>
    <property type="molecule type" value="Genomic_DNA"/>
</dbReference>
<dbReference type="InterPro" id="IPR001650">
    <property type="entry name" value="Helicase_C-like"/>
</dbReference>
<dbReference type="CDD" id="cd18787">
    <property type="entry name" value="SF2_C_DEAD"/>
    <property type="match status" value="1"/>
</dbReference>
<dbReference type="InterPro" id="IPR014001">
    <property type="entry name" value="Helicase_ATP-bd"/>
</dbReference>